<name>A0AAW8ARG7_KLEPN</name>
<accession>A0AAW8ARG7</accession>
<gene>
    <name evidence="1" type="ORF">Q6294_34705</name>
</gene>
<protein>
    <submittedName>
        <fullName evidence="1">Uncharacterized protein</fullName>
    </submittedName>
</protein>
<dbReference type="RefSeq" id="WP_305202995.1">
    <property type="nucleotide sequence ID" value="NZ_JAUUIA010001650.1"/>
</dbReference>
<feature type="non-terminal residue" evidence="1">
    <location>
        <position position="1"/>
    </location>
</feature>
<sequence length="76" mass="8779">NIIQAKYKRGSKVIYPRISQFSQVKSSSLVEGRATGLFKRFRLERLVKEAGISKVKGHEPMDMLLLMLLMILERSR</sequence>
<comment type="caution">
    <text evidence="1">The sequence shown here is derived from an EMBL/GenBank/DDBJ whole genome shotgun (WGS) entry which is preliminary data.</text>
</comment>
<dbReference type="Proteomes" id="UP001244490">
    <property type="component" value="Unassembled WGS sequence"/>
</dbReference>
<proteinExistence type="predicted"/>
<evidence type="ECO:0000313" key="1">
    <source>
        <dbReference type="EMBL" id="MDP0972083.1"/>
    </source>
</evidence>
<reference evidence="1" key="1">
    <citation type="submission" date="2023-07" db="EMBL/GenBank/DDBJ databases">
        <authorList>
            <person name="Peng Z."/>
        </authorList>
    </citation>
    <scope>NUCLEOTIDE SEQUENCE</scope>
    <source>
        <strain evidence="1">KP219</strain>
    </source>
</reference>
<dbReference type="EMBL" id="JAUUIA010001650">
    <property type="protein sequence ID" value="MDP0972083.1"/>
    <property type="molecule type" value="Genomic_DNA"/>
</dbReference>
<dbReference type="AlphaFoldDB" id="A0AAW8ARG7"/>
<feature type="non-terminal residue" evidence="1">
    <location>
        <position position="76"/>
    </location>
</feature>
<organism evidence="1 2">
    <name type="scientific">Klebsiella pneumoniae</name>
    <dbReference type="NCBI Taxonomy" id="573"/>
    <lineage>
        <taxon>Bacteria</taxon>
        <taxon>Pseudomonadati</taxon>
        <taxon>Pseudomonadota</taxon>
        <taxon>Gammaproteobacteria</taxon>
        <taxon>Enterobacterales</taxon>
        <taxon>Enterobacteriaceae</taxon>
        <taxon>Klebsiella/Raoultella group</taxon>
        <taxon>Klebsiella</taxon>
        <taxon>Klebsiella pneumoniae complex</taxon>
    </lineage>
</organism>
<evidence type="ECO:0000313" key="2">
    <source>
        <dbReference type="Proteomes" id="UP001244490"/>
    </source>
</evidence>